<evidence type="ECO:0008006" key="4">
    <source>
        <dbReference type="Google" id="ProtNLM"/>
    </source>
</evidence>
<feature type="transmembrane region" description="Helical" evidence="1">
    <location>
        <begin position="81"/>
        <end position="100"/>
    </location>
</feature>
<name>A0A077NTA4_XENBV</name>
<feature type="transmembrane region" description="Helical" evidence="1">
    <location>
        <begin position="23"/>
        <end position="44"/>
    </location>
</feature>
<evidence type="ECO:0000313" key="3">
    <source>
        <dbReference type="Proteomes" id="UP000028487"/>
    </source>
</evidence>
<protein>
    <recommendedName>
        <fullName evidence="4">Inner membrane protein yhaI</fullName>
    </recommendedName>
</protein>
<dbReference type="PANTHER" id="PTHR34980:SF2">
    <property type="entry name" value="INNER MEMBRANE PROTEIN YHAH-RELATED"/>
    <property type="match status" value="1"/>
</dbReference>
<reference evidence="2" key="1">
    <citation type="submission" date="2013-07" db="EMBL/GenBank/DDBJ databases">
        <title>Sub-species coevolution in mutualistic symbiosis.</title>
        <authorList>
            <person name="Murfin K."/>
            <person name="Klassen J."/>
            <person name="Lee M."/>
            <person name="Forst S."/>
            <person name="Stock P."/>
            <person name="Goodrich-Blair H."/>
        </authorList>
    </citation>
    <scope>NUCLEOTIDE SEQUENCE [LARGE SCALE GENOMIC DNA]</scope>
    <source>
        <strain evidence="2">Feltiae Moldova</strain>
    </source>
</reference>
<keyword evidence="1" id="KW-1133">Transmembrane helix</keyword>
<dbReference type="AlphaFoldDB" id="A0A077NTA4"/>
<sequence>MNWYLNVLKNYANFSGRARRKEYWMFTLFNYIAIIVLCVLGSAISETLGVGLLGIYAIVIFIPSLAVMIRRLHDTNRSGWWFLLAFVPILSIALLVFFCLEGSKGDNDFGADPKGML</sequence>
<organism evidence="2 3">
    <name type="scientific">Xenorhabdus bovienii str. feltiae Moldova</name>
    <dbReference type="NCBI Taxonomy" id="1398200"/>
    <lineage>
        <taxon>Bacteria</taxon>
        <taxon>Pseudomonadati</taxon>
        <taxon>Pseudomonadota</taxon>
        <taxon>Gammaproteobacteria</taxon>
        <taxon>Enterobacterales</taxon>
        <taxon>Morganellaceae</taxon>
        <taxon>Xenorhabdus</taxon>
    </lineage>
</organism>
<dbReference type="GO" id="GO:0005886">
    <property type="term" value="C:plasma membrane"/>
    <property type="evidence" value="ECO:0007669"/>
    <property type="project" value="TreeGrafter"/>
</dbReference>
<dbReference type="Pfam" id="PF05656">
    <property type="entry name" value="DUF805"/>
    <property type="match status" value="1"/>
</dbReference>
<gene>
    <name evidence="2" type="primary">yhaI</name>
    <name evidence="2" type="ORF">XBFM1_2320012</name>
</gene>
<dbReference type="Proteomes" id="UP000028487">
    <property type="component" value="Unassembled WGS sequence"/>
</dbReference>
<keyword evidence="1" id="KW-0472">Membrane</keyword>
<evidence type="ECO:0000313" key="2">
    <source>
        <dbReference type="EMBL" id="CDH01754.1"/>
    </source>
</evidence>
<accession>A0A077NTA4</accession>
<dbReference type="PANTHER" id="PTHR34980">
    <property type="entry name" value="INNER MEMBRANE PROTEIN-RELATED-RELATED"/>
    <property type="match status" value="1"/>
</dbReference>
<dbReference type="HOGENOM" id="CLU_093674_4_1_6"/>
<comment type="caution">
    <text evidence="2">The sequence shown here is derived from an EMBL/GenBank/DDBJ whole genome shotgun (WGS) entry which is preliminary data.</text>
</comment>
<dbReference type="EMBL" id="CBSV010000149">
    <property type="protein sequence ID" value="CDH01754.1"/>
    <property type="molecule type" value="Genomic_DNA"/>
</dbReference>
<evidence type="ECO:0000256" key="1">
    <source>
        <dbReference type="SAM" id="Phobius"/>
    </source>
</evidence>
<feature type="transmembrane region" description="Helical" evidence="1">
    <location>
        <begin position="50"/>
        <end position="69"/>
    </location>
</feature>
<proteinExistence type="predicted"/>
<keyword evidence="1" id="KW-0812">Transmembrane</keyword>
<dbReference type="RefSeq" id="WP_071824483.1">
    <property type="nucleotide sequence ID" value="NZ_CAWLWD010000196.1"/>
</dbReference>
<dbReference type="InterPro" id="IPR008523">
    <property type="entry name" value="DUF805"/>
</dbReference>